<sequence length="572" mass="62914">MAKDKPQVSVTDLDELRTWLDRKGIKVDFRHANSKTALHLAAEEGLVEAAKILIDAKASLAKRDDNKRQPLHLACREGHTEMARLLLESGAYIEAVQHQEVTALDDAAYWGHLEVVELLLDHGANSQVVCHDNCSPLHRATYQGHDKIVRALLKDNPANIDAPDGIDGLTALHYAIWNEDKEIVSILLAKGARLDVQDKDGWTPLMTATKRFPDYIRISYTPLLEASRNSELGSVRLLMDAGADCRARDKYGWTALHLASQTGNPSMVSLLLEGEKINIDALSNNFNTPLHLASGAIPATANDADSVSVSDELLIFEDEYEEGQYGTIIRYLLENGADPRAKNRDGETALHYAAASGDISRLESIMNNMNQEDMKTRNNKGWTALHSAFKGKDANTAMSSLLQSAKLDTADFGNDDRIWEEAVRWAASDSHNHSLAKLLFKGRPGASRPAVSSDWSAIEWAAHDQLPEVLEQLVDTSHDDDETEKALESALALVLESISRSSGGGVNARSAMVLSLLMSNSPRPNELKLRSALESVLALIVRPNNGIQTSRYRYPAGNNLERREIAQDPDKA</sequence>
<reference evidence="4" key="1">
    <citation type="submission" date="2021-05" db="EMBL/GenBank/DDBJ databases">
        <authorList>
            <person name="Khan N."/>
        </authorList>
    </citation>
    <scope>NUCLEOTIDE SEQUENCE</scope>
</reference>
<dbReference type="EMBL" id="CAJSTJ010000154">
    <property type="protein sequence ID" value="CAG7563249.1"/>
    <property type="molecule type" value="Genomic_DNA"/>
</dbReference>
<evidence type="ECO:0000256" key="3">
    <source>
        <dbReference type="PROSITE-ProRule" id="PRU00023"/>
    </source>
</evidence>
<feature type="repeat" description="ANK" evidence="3">
    <location>
        <begin position="218"/>
        <end position="250"/>
    </location>
</feature>
<dbReference type="PROSITE" id="PS50297">
    <property type="entry name" value="ANK_REP_REGION"/>
    <property type="match status" value="5"/>
</dbReference>
<name>A0A8J2JD19_FUSEQ</name>
<protein>
    <recommendedName>
        <fullName evidence="6">Ankyrin repeat protein</fullName>
    </recommendedName>
</protein>
<dbReference type="Proteomes" id="UP000693738">
    <property type="component" value="Unassembled WGS sequence"/>
</dbReference>
<comment type="caution">
    <text evidence="4">The sequence shown here is derived from an EMBL/GenBank/DDBJ whole genome shotgun (WGS) entry which is preliminary data.</text>
</comment>
<feature type="repeat" description="ANK" evidence="3">
    <location>
        <begin position="99"/>
        <end position="131"/>
    </location>
</feature>
<evidence type="ECO:0000256" key="2">
    <source>
        <dbReference type="ARBA" id="ARBA00023043"/>
    </source>
</evidence>
<feature type="repeat" description="ANK" evidence="3">
    <location>
        <begin position="167"/>
        <end position="199"/>
    </location>
</feature>
<keyword evidence="1" id="KW-0677">Repeat</keyword>
<feature type="repeat" description="ANK" evidence="3">
    <location>
        <begin position="33"/>
        <end position="65"/>
    </location>
</feature>
<gene>
    <name evidence="4" type="ORF">FEQUK3_LOCUS8968</name>
</gene>
<dbReference type="PANTHER" id="PTHR24123:SF33">
    <property type="entry name" value="PROTEIN HOS4"/>
    <property type="match status" value="1"/>
</dbReference>
<feature type="repeat" description="ANK" evidence="3">
    <location>
        <begin position="345"/>
        <end position="377"/>
    </location>
</feature>
<feature type="repeat" description="ANK" evidence="3">
    <location>
        <begin position="251"/>
        <end position="273"/>
    </location>
</feature>
<dbReference type="AlphaFoldDB" id="A0A8J2JD19"/>
<dbReference type="PANTHER" id="PTHR24123">
    <property type="entry name" value="ANKYRIN REPEAT-CONTAINING"/>
    <property type="match status" value="1"/>
</dbReference>
<evidence type="ECO:0000313" key="4">
    <source>
        <dbReference type="EMBL" id="CAG7563249.1"/>
    </source>
</evidence>
<accession>A0A8J2JD19</accession>
<dbReference type="SMART" id="SM00248">
    <property type="entry name" value="ANK"/>
    <property type="match status" value="11"/>
</dbReference>
<evidence type="ECO:0000256" key="1">
    <source>
        <dbReference type="ARBA" id="ARBA00022737"/>
    </source>
</evidence>
<dbReference type="Pfam" id="PF12796">
    <property type="entry name" value="Ank_2"/>
    <property type="match status" value="4"/>
</dbReference>
<proteinExistence type="predicted"/>
<dbReference type="Pfam" id="PF00023">
    <property type="entry name" value="Ank"/>
    <property type="match status" value="1"/>
</dbReference>
<dbReference type="InterPro" id="IPR002110">
    <property type="entry name" value="Ankyrin_rpt"/>
</dbReference>
<evidence type="ECO:0000313" key="5">
    <source>
        <dbReference type="Proteomes" id="UP000693738"/>
    </source>
</evidence>
<feature type="repeat" description="ANK" evidence="3">
    <location>
        <begin position="66"/>
        <end position="98"/>
    </location>
</feature>
<dbReference type="PROSITE" id="PS50088">
    <property type="entry name" value="ANK_REPEAT"/>
    <property type="match status" value="8"/>
</dbReference>
<evidence type="ECO:0008006" key="6">
    <source>
        <dbReference type="Google" id="ProtNLM"/>
    </source>
</evidence>
<feature type="repeat" description="ANK" evidence="3">
    <location>
        <begin position="132"/>
        <end position="165"/>
    </location>
</feature>
<keyword evidence="2 3" id="KW-0040">ANK repeat</keyword>
<organism evidence="4 5">
    <name type="scientific">Fusarium equiseti</name>
    <name type="common">Fusarium scirpi</name>
    <dbReference type="NCBI Taxonomy" id="61235"/>
    <lineage>
        <taxon>Eukaryota</taxon>
        <taxon>Fungi</taxon>
        <taxon>Dikarya</taxon>
        <taxon>Ascomycota</taxon>
        <taxon>Pezizomycotina</taxon>
        <taxon>Sordariomycetes</taxon>
        <taxon>Hypocreomycetidae</taxon>
        <taxon>Hypocreales</taxon>
        <taxon>Nectriaceae</taxon>
        <taxon>Fusarium</taxon>
        <taxon>Fusarium incarnatum-equiseti species complex</taxon>
    </lineage>
</organism>
<dbReference type="InterPro" id="IPR051165">
    <property type="entry name" value="Multifunctional_ANK_Repeat"/>
</dbReference>